<evidence type="ECO:0000256" key="1">
    <source>
        <dbReference type="SAM" id="MobiDB-lite"/>
    </source>
</evidence>
<proteinExistence type="predicted"/>
<dbReference type="AlphaFoldDB" id="A0A0K0FF68"/>
<evidence type="ECO:0000313" key="2">
    <source>
        <dbReference type="Proteomes" id="UP000035680"/>
    </source>
</evidence>
<name>A0A0K0FF68_STRVS</name>
<feature type="region of interest" description="Disordered" evidence="1">
    <location>
        <begin position="51"/>
        <end position="99"/>
    </location>
</feature>
<protein>
    <submittedName>
        <fullName evidence="3">Uncharacterized protein</fullName>
    </submittedName>
</protein>
<accession>A0A0K0FF68</accession>
<organism evidence="2 3">
    <name type="scientific">Strongyloides venezuelensis</name>
    <name type="common">Threadworm</name>
    <dbReference type="NCBI Taxonomy" id="75913"/>
    <lineage>
        <taxon>Eukaryota</taxon>
        <taxon>Metazoa</taxon>
        <taxon>Ecdysozoa</taxon>
        <taxon>Nematoda</taxon>
        <taxon>Chromadorea</taxon>
        <taxon>Rhabditida</taxon>
        <taxon>Tylenchina</taxon>
        <taxon>Panagrolaimomorpha</taxon>
        <taxon>Strongyloidoidea</taxon>
        <taxon>Strongyloididae</taxon>
        <taxon>Strongyloides</taxon>
    </lineage>
</organism>
<evidence type="ECO:0000313" key="3">
    <source>
        <dbReference type="WBParaSite" id="SVE_0750800.1"/>
    </source>
</evidence>
<dbReference type="Proteomes" id="UP000035680">
    <property type="component" value="Unassembled WGS sequence"/>
</dbReference>
<sequence>MTIEESRKILDLHYKEATQQPEVMINVGANGTTTIKTDLNEDYITVPKEKYHGENTNEQPSISDALSPISGTVEDDKEVNDRKLNDEEKNSTKKSDKEEPPTIFEELFIDTLTKSLDKRKKKFFNSNFGDIPVEESFETLGRLCYRFLQHYYFFCVQQPITSQNEMRCRGYQQDCSQFFRPKSPLEAVSEKLQSNIRLGYYKLHDMQKTMSPFI</sequence>
<reference evidence="3" key="2">
    <citation type="submission" date="2015-08" db="UniProtKB">
        <authorList>
            <consortium name="WormBaseParasite"/>
        </authorList>
    </citation>
    <scope>IDENTIFICATION</scope>
</reference>
<dbReference type="WBParaSite" id="SVE_0750800.1">
    <property type="protein sequence ID" value="SVE_0750800.1"/>
    <property type="gene ID" value="SVE_0750800"/>
</dbReference>
<keyword evidence="2" id="KW-1185">Reference proteome</keyword>
<reference evidence="2" key="1">
    <citation type="submission" date="2014-07" db="EMBL/GenBank/DDBJ databases">
        <authorList>
            <person name="Martin A.A"/>
            <person name="De Silva N."/>
        </authorList>
    </citation>
    <scope>NUCLEOTIDE SEQUENCE</scope>
</reference>
<feature type="compositionally biased region" description="Basic and acidic residues" evidence="1">
    <location>
        <begin position="79"/>
        <end position="99"/>
    </location>
</feature>